<sequence length="283" mass="31803">MSNVYQLIDFGDGLKLESLGGYLVSRPSPAAEGIRQKYPQRWRDADAVYDVSQRRWTHRSVWPESLTLDCGNFSMPVRPTPFGHIGLFPEQAKNWQWLSAKRPQDESLALNLFAYTGASTMALAQAGFSVVHVDAAKPNVAAAKVAAETNQLHDAPIRYLVDDAAKFAAREVRRQRRYHTIVMDPPAYGHSPKGKTWRLERDLWPLVDDCLELIDPMDFRMLITGHSPQVDASDVLEYLMRSATVKAAKQNDRLRVKTGRSAIQDQSGRSLDAGFYVRVESGD</sequence>
<dbReference type="PANTHER" id="PTHR43042:SF2">
    <property type="entry name" value="SAM-DEPENDENT METHYLTRANSFERASE"/>
    <property type="match status" value="1"/>
</dbReference>
<dbReference type="SUPFAM" id="SSF53335">
    <property type="entry name" value="S-adenosyl-L-methionine-dependent methyltransferases"/>
    <property type="match status" value="1"/>
</dbReference>
<reference evidence="2" key="1">
    <citation type="journal article" date="2019" name="Int. J. Syst. Evol. Microbiol.">
        <title>The Global Catalogue of Microorganisms (GCM) 10K type strain sequencing project: providing services to taxonomists for standard genome sequencing and annotation.</title>
        <authorList>
            <consortium name="The Broad Institute Genomics Platform"/>
            <consortium name="The Broad Institute Genome Sequencing Center for Infectious Disease"/>
            <person name="Wu L."/>
            <person name="Ma J."/>
        </authorList>
    </citation>
    <scope>NUCLEOTIDE SEQUENCE [LARGE SCALE GENOMIC DNA]</scope>
    <source>
        <strain evidence="2">JCM 17759</strain>
    </source>
</reference>
<organism evidence="1 2">
    <name type="scientific">Novipirellula rosea</name>
    <dbReference type="NCBI Taxonomy" id="1031540"/>
    <lineage>
        <taxon>Bacteria</taxon>
        <taxon>Pseudomonadati</taxon>
        <taxon>Planctomycetota</taxon>
        <taxon>Planctomycetia</taxon>
        <taxon>Pirellulales</taxon>
        <taxon>Pirellulaceae</taxon>
        <taxon>Novipirellula</taxon>
    </lineage>
</organism>
<dbReference type="Gene3D" id="2.60.40.1180">
    <property type="entry name" value="Golgi alpha-mannosidase II"/>
    <property type="match status" value="1"/>
</dbReference>
<dbReference type="GO" id="GO:0008168">
    <property type="term" value="F:methyltransferase activity"/>
    <property type="evidence" value="ECO:0007669"/>
    <property type="project" value="UniProtKB-KW"/>
</dbReference>
<proteinExistence type="predicted"/>
<comment type="caution">
    <text evidence="1">The sequence shown here is derived from an EMBL/GenBank/DDBJ whole genome shotgun (WGS) entry which is preliminary data.</text>
</comment>
<dbReference type="InterPro" id="IPR029063">
    <property type="entry name" value="SAM-dependent_MTases_sf"/>
</dbReference>
<keyword evidence="1" id="KW-0808">Transferase</keyword>
<dbReference type="InterPro" id="IPR013780">
    <property type="entry name" value="Glyco_hydro_b"/>
</dbReference>
<dbReference type="EMBL" id="BAABGA010000120">
    <property type="protein sequence ID" value="GAA4471561.1"/>
    <property type="molecule type" value="Genomic_DNA"/>
</dbReference>
<keyword evidence="2" id="KW-1185">Reference proteome</keyword>
<gene>
    <name evidence="1" type="ORF">GCM10023156_66350</name>
</gene>
<dbReference type="Gene3D" id="3.40.50.150">
    <property type="entry name" value="Vaccinia Virus protein VP39"/>
    <property type="match status" value="1"/>
</dbReference>
<dbReference type="PANTHER" id="PTHR43042">
    <property type="entry name" value="SAM-DEPENDENT METHYLTRANSFERASE"/>
    <property type="match status" value="1"/>
</dbReference>
<name>A0ABP8NV15_9BACT</name>
<protein>
    <submittedName>
        <fullName evidence="1">Class I SAM-dependent methyltransferase</fullName>
    </submittedName>
</protein>
<dbReference type="Proteomes" id="UP001500840">
    <property type="component" value="Unassembled WGS sequence"/>
</dbReference>
<dbReference type="GO" id="GO:0032259">
    <property type="term" value="P:methylation"/>
    <property type="evidence" value="ECO:0007669"/>
    <property type="project" value="UniProtKB-KW"/>
</dbReference>
<evidence type="ECO:0000313" key="2">
    <source>
        <dbReference type="Proteomes" id="UP001500840"/>
    </source>
</evidence>
<accession>A0ABP8NV15</accession>
<keyword evidence="1" id="KW-0489">Methyltransferase</keyword>
<evidence type="ECO:0000313" key="1">
    <source>
        <dbReference type="EMBL" id="GAA4471561.1"/>
    </source>
</evidence>
<dbReference type="RefSeq" id="WP_345327941.1">
    <property type="nucleotide sequence ID" value="NZ_BAABGA010000120.1"/>
</dbReference>